<feature type="transmembrane region" description="Helical" evidence="1">
    <location>
        <begin position="24"/>
        <end position="47"/>
    </location>
</feature>
<keyword evidence="1" id="KW-1133">Transmembrane helix</keyword>
<reference evidence="3 4" key="1">
    <citation type="submission" date="2019-10" db="EMBL/GenBank/DDBJ databases">
        <title>Draft Genome Sequence of the Caffeine Degrading Methylotroph Methylorubrum populi PINKEL.</title>
        <authorList>
            <person name="Dawson S.C."/>
            <person name="Zhang X."/>
            <person name="Wright M.E."/>
            <person name="Sharma G."/>
            <person name="Langner J.T."/>
            <person name="Ditty J.L."/>
            <person name="Subuyuj G.A."/>
        </authorList>
    </citation>
    <scope>NUCLEOTIDE SEQUENCE [LARGE SCALE GENOMIC DNA]</scope>
    <source>
        <strain evidence="3 4">Pinkel</strain>
    </source>
</reference>
<protein>
    <recommendedName>
        <fullName evidence="2">TadE-like domain-containing protein</fullName>
    </recommendedName>
</protein>
<dbReference type="Pfam" id="PF07811">
    <property type="entry name" value="TadE"/>
    <property type="match status" value="1"/>
</dbReference>
<proteinExistence type="predicted"/>
<gene>
    <name evidence="3" type="ORF">F8B43_1392</name>
</gene>
<evidence type="ECO:0000313" key="3">
    <source>
        <dbReference type="EMBL" id="KAB7785991.1"/>
    </source>
</evidence>
<comment type="caution">
    <text evidence="3">The sequence shown here is derived from an EMBL/GenBank/DDBJ whole genome shotgun (WGS) entry which is preliminary data.</text>
</comment>
<dbReference type="Proteomes" id="UP000469949">
    <property type="component" value="Unassembled WGS sequence"/>
</dbReference>
<keyword evidence="1" id="KW-0812">Transmembrane</keyword>
<sequence length="193" mass="20992">MSAIARPRRISLVRKTLARFRSDAEGVVAVEFAVVAMPFLMVVAAIFECCLVCLGQLTLDTAMDRATRAVFTGTFQEASDGTDPSERMQKDMCAGFVMFNCADLKVEVTTAASFADSGARDPYDADGKGLAKDFGSRFDCPGGNDIVTVRAAATVSRFFPFLDLTRRPVGRDRQLIMSTAVFKAEPYADGRCR</sequence>
<dbReference type="AlphaFoldDB" id="A0A833N025"/>
<dbReference type="RefSeq" id="WP_152276448.1">
    <property type="nucleotide sequence ID" value="NZ_WEKV01000008.1"/>
</dbReference>
<evidence type="ECO:0000256" key="1">
    <source>
        <dbReference type="SAM" id="Phobius"/>
    </source>
</evidence>
<name>A0A833N025_9HYPH</name>
<evidence type="ECO:0000313" key="4">
    <source>
        <dbReference type="Proteomes" id="UP000469949"/>
    </source>
</evidence>
<evidence type="ECO:0000259" key="2">
    <source>
        <dbReference type="Pfam" id="PF07811"/>
    </source>
</evidence>
<keyword evidence="1" id="KW-0472">Membrane</keyword>
<organism evidence="3 4">
    <name type="scientific">Methylorubrum populi</name>
    <dbReference type="NCBI Taxonomy" id="223967"/>
    <lineage>
        <taxon>Bacteria</taxon>
        <taxon>Pseudomonadati</taxon>
        <taxon>Pseudomonadota</taxon>
        <taxon>Alphaproteobacteria</taxon>
        <taxon>Hyphomicrobiales</taxon>
        <taxon>Methylobacteriaceae</taxon>
        <taxon>Methylorubrum</taxon>
    </lineage>
</organism>
<dbReference type="EMBL" id="WEKV01000008">
    <property type="protein sequence ID" value="KAB7785991.1"/>
    <property type="molecule type" value="Genomic_DNA"/>
</dbReference>
<dbReference type="InterPro" id="IPR012495">
    <property type="entry name" value="TadE-like_dom"/>
</dbReference>
<feature type="domain" description="TadE-like" evidence="2">
    <location>
        <begin position="26"/>
        <end position="68"/>
    </location>
</feature>
<accession>A0A833N025</accession>